<evidence type="ECO:0000313" key="5">
    <source>
        <dbReference type="RefSeq" id="XP_027595724.1"/>
    </source>
</evidence>
<dbReference type="Pfam" id="PF00059">
    <property type="entry name" value="Lectin_C"/>
    <property type="match status" value="1"/>
</dbReference>
<dbReference type="InParanoid" id="A0A6J2I6N0"/>
<sequence>MLGRTKCYWVSERMNSWHGSREDCGDRGAAMAMPWDKDELDSLNETLRKPTRHFWIGLSVPAPGMGWTWVNGSRPDWSRFPQDLGEGPGACGALKGRQDRPPRLRHGAAVDLPDGVRPDLSLHRTQTPPLMREKIPDSRGFGTHRQLPGQGQNRGWRKSPWDGRCEGGRGAREEEKSNYGKNKN</sequence>
<name>A0A6J2I6N0_9PASS</name>
<feature type="region of interest" description="Disordered" evidence="2">
    <location>
        <begin position="131"/>
        <end position="184"/>
    </location>
</feature>
<dbReference type="SUPFAM" id="SSF56436">
    <property type="entry name" value="C-type lectin-like"/>
    <property type="match status" value="1"/>
</dbReference>
<dbReference type="GeneID" id="113997792"/>
<dbReference type="InterPro" id="IPR051379">
    <property type="entry name" value="C-type_Lectin_Receptor_IMM"/>
</dbReference>
<dbReference type="RefSeq" id="XP_027595724.1">
    <property type="nucleotide sequence ID" value="XM_027739923.2"/>
</dbReference>
<feature type="domain" description="C-type lectin" evidence="3">
    <location>
        <begin position="3"/>
        <end position="94"/>
    </location>
</feature>
<dbReference type="GO" id="GO:0005886">
    <property type="term" value="C:plasma membrane"/>
    <property type="evidence" value="ECO:0007669"/>
    <property type="project" value="TreeGrafter"/>
</dbReference>
<organism evidence="4 5">
    <name type="scientific">Pipra filicauda</name>
    <name type="common">Wire-tailed manakin</name>
    <dbReference type="NCBI Taxonomy" id="649802"/>
    <lineage>
        <taxon>Eukaryota</taxon>
        <taxon>Metazoa</taxon>
        <taxon>Chordata</taxon>
        <taxon>Craniata</taxon>
        <taxon>Vertebrata</taxon>
        <taxon>Euteleostomi</taxon>
        <taxon>Archelosauria</taxon>
        <taxon>Archosauria</taxon>
        <taxon>Dinosauria</taxon>
        <taxon>Saurischia</taxon>
        <taxon>Theropoda</taxon>
        <taxon>Coelurosauria</taxon>
        <taxon>Aves</taxon>
        <taxon>Neognathae</taxon>
        <taxon>Neoaves</taxon>
        <taxon>Telluraves</taxon>
        <taxon>Australaves</taxon>
        <taxon>Passeriformes</taxon>
        <taxon>Pipridae</taxon>
        <taxon>Pipra</taxon>
    </lineage>
</organism>
<proteinExistence type="predicted"/>
<keyword evidence="1" id="KW-0430">Lectin</keyword>
<dbReference type="GO" id="GO:0030246">
    <property type="term" value="F:carbohydrate binding"/>
    <property type="evidence" value="ECO:0007669"/>
    <property type="project" value="UniProtKB-KW"/>
</dbReference>
<evidence type="ECO:0000313" key="4">
    <source>
        <dbReference type="Proteomes" id="UP000504627"/>
    </source>
</evidence>
<reference evidence="5" key="1">
    <citation type="submission" date="2025-08" db="UniProtKB">
        <authorList>
            <consortium name="RefSeq"/>
        </authorList>
    </citation>
    <scope>IDENTIFICATION</scope>
    <source>
        <tissue evidence="5">Muscle</tissue>
    </source>
</reference>
<accession>A0A6J2I6N0</accession>
<protein>
    <submittedName>
        <fullName evidence="5">Killer cell lectin-like receptor subfamily B member 1B allele B</fullName>
    </submittedName>
</protein>
<dbReference type="PROSITE" id="PS50041">
    <property type="entry name" value="C_TYPE_LECTIN_2"/>
    <property type="match status" value="1"/>
</dbReference>
<dbReference type="PANTHER" id="PTHR46746:SF3">
    <property type="entry name" value="C-TYPE LECTIN DOMAIN-CONTAINING PROTEIN-RELATED"/>
    <property type="match status" value="1"/>
</dbReference>
<evidence type="ECO:0000256" key="1">
    <source>
        <dbReference type="ARBA" id="ARBA00022734"/>
    </source>
</evidence>
<feature type="compositionally biased region" description="Basic and acidic residues" evidence="2">
    <location>
        <begin position="159"/>
        <end position="178"/>
    </location>
</feature>
<gene>
    <name evidence="5" type="primary">LOC113997792</name>
</gene>
<dbReference type="InterPro" id="IPR016186">
    <property type="entry name" value="C-type_lectin-like/link_sf"/>
</dbReference>
<dbReference type="Proteomes" id="UP000504627">
    <property type="component" value="Unplaced"/>
</dbReference>
<keyword evidence="4" id="KW-1185">Reference proteome</keyword>
<dbReference type="InterPro" id="IPR001304">
    <property type="entry name" value="C-type_lectin-like"/>
</dbReference>
<evidence type="ECO:0000256" key="2">
    <source>
        <dbReference type="SAM" id="MobiDB-lite"/>
    </source>
</evidence>
<dbReference type="InterPro" id="IPR016187">
    <property type="entry name" value="CTDL_fold"/>
</dbReference>
<evidence type="ECO:0000259" key="3">
    <source>
        <dbReference type="PROSITE" id="PS50041"/>
    </source>
</evidence>
<dbReference type="PANTHER" id="PTHR46746">
    <property type="entry name" value="KILLER CELL LECTIN-LIKE RECEPTOR SUBFAMILY F MEMBER 2"/>
    <property type="match status" value="1"/>
</dbReference>
<dbReference type="Gene3D" id="3.10.100.10">
    <property type="entry name" value="Mannose-Binding Protein A, subunit A"/>
    <property type="match status" value="1"/>
</dbReference>
<dbReference type="AlphaFoldDB" id="A0A6J2I6N0"/>